<dbReference type="InterPro" id="IPR003795">
    <property type="entry name" value="DUF192"/>
</dbReference>
<keyword evidence="2" id="KW-1185">Reference proteome</keyword>
<dbReference type="Proteomes" id="UP000198599">
    <property type="component" value="Unassembled WGS sequence"/>
</dbReference>
<evidence type="ECO:0000313" key="1">
    <source>
        <dbReference type="EMBL" id="SFN74817.1"/>
    </source>
</evidence>
<proteinExistence type="predicted"/>
<evidence type="ECO:0000313" key="2">
    <source>
        <dbReference type="Proteomes" id="UP000198599"/>
    </source>
</evidence>
<gene>
    <name evidence="1" type="ORF">SAMN04487859_10852</name>
</gene>
<dbReference type="RefSeq" id="WP_092837029.1">
    <property type="nucleotide sequence ID" value="NZ_FOVP01000008.1"/>
</dbReference>
<sequence length="162" mass="17480">MGNGNKGVGLVTAGVLAFAGAMASAEDCREDAVIFRSDAGMARFRVEVADDKAERAQGLMNRETLSKSAGMLFVYPHPQRVGFWMKNTLIPLDMIFLDKTGTVAKVHSNAQPHDETPIMGGNNIFAVLEINGGLASKIGIREGWQMRHPSFAQETAAWPCDG</sequence>
<dbReference type="Gene3D" id="2.60.120.1140">
    <property type="entry name" value="Protein of unknown function DUF192"/>
    <property type="match status" value="1"/>
</dbReference>
<dbReference type="OrthoDB" id="9808290at2"/>
<dbReference type="EMBL" id="FOVP01000008">
    <property type="protein sequence ID" value="SFN74817.1"/>
    <property type="molecule type" value="Genomic_DNA"/>
</dbReference>
<dbReference type="STRING" id="1005928.SAMN04487859_10852"/>
<dbReference type="Pfam" id="PF02643">
    <property type="entry name" value="DUF192"/>
    <property type="match status" value="1"/>
</dbReference>
<dbReference type="InterPro" id="IPR038695">
    <property type="entry name" value="Saro_0823-like_sf"/>
</dbReference>
<dbReference type="PANTHER" id="PTHR37953">
    <property type="entry name" value="UPF0127 PROTEIN MJ1496"/>
    <property type="match status" value="1"/>
</dbReference>
<accession>A0A1I5BJF9</accession>
<organism evidence="1 2">
    <name type="scientific">Roseovarius lutimaris</name>
    <dbReference type="NCBI Taxonomy" id="1005928"/>
    <lineage>
        <taxon>Bacteria</taxon>
        <taxon>Pseudomonadati</taxon>
        <taxon>Pseudomonadota</taxon>
        <taxon>Alphaproteobacteria</taxon>
        <taxon>Rhodobacterales</taxon>
        <taxon>Roseobacteraceae</taxon>
        <taxon>Roseovarius</taxon>
    </lineage>
</organism>
<protein>
    <recommendedName>
        <fullName evidence="3">DUF192 domain-containing protein</fullName>
    </recommendedName>
</protein>
<reference evidence="2" key="1">
    <citation type="submission" date="2016-10" db="EMBL/GenBank/DDBJ databases">
        <authorList>
            <person name="Varghese N."/>
            <person name="Submissions S."/>
        </authorList>
    </citation>
    <scope>NUCLEOTIDE SEQUENCE [LARGE SCALE GENOMIC DNA]</scope>
    <source>
        <strain evidence="2">DSM 28463</strain>
    </source>
</reference>
<dbReference type="AlphaFoldDB" id="A0A1I5BJF9"/>
<dbReference type="PANTHER" id="PTHR37953:SF1">
    <property type="entry name" value="UPF0127 PROTEIN MJ1496"/>
    <property type="match status" value="1"/>
</dbReference>
<name>A0A1I5BJF9_9RHOB</name>
<evidence type="ECO:0008006" key="3">
    <source>
        <dbReference type="Google" id="ProtNLM"/>
    </source>
</evidence>